<dbReference type="InterPro" id="IPR027417">
    <property type="entry name" value="P-loop_NTPase"/>
</dbReference>
<feature type="binding site" evidence="8">
    <location>
        <position position="401"/>
    </location>
    <ligand>
        <name>Zn(2+)</name>
        <dbReference type="ChEBI" id="CHEBI:29105"/>
        <label>1</label>
    </ligand>
</feature>
<dbReference type="GO" id="GO:0006270">
    <property type="term" value="P:DNA replication initiation"/>
    <property type="evidence" value="ECO:0007669"/>
    <property type="project" value="TreeGrafter"/>
</dbReference>
<protein>
    <recommendedName>
        <fullName evidence="8">Probable replication restart protein PriA</fullName>
    </recommendedName>
    <alternativeName>
        <fullName evidence="8">Putative ATP-dependent DNA helicase PriA</fullName>
    </alternativeName>
</protein>
<comment type="subunit">
    <text evidence="8">Component of the replication restart primosome.</text>
</comment>
<keyword evidence="5 8" id="KW-0862">Zinc</keyword>
<dbReference type="InterPro" id="IPR042115">
    <property type="entry name" value="PriA_3primeBD_sf"/>
</dbReference>
<dbReference type="GO" id="GO:0005524">
    <property type="term" value="F:ATP binding"/>
    <property type="evidence" value="ECO:0007669"/>
    <property type="project" value="UniProtKB-UniRule"/>
</dbReference>
<evidence type="ECO:0000259" key="9">
    <source>
        <dbReference type="Pfam" id="PF17764"/>
    </source>
</evidence>
<feature type="binding site" evidence="8">
    <location>
        <position position="407"/>
    </location>
    <ligand>
        <name>Zn(2+)</name>
        <dbReference type="ChEBI" id="CHEBI:29105"/>
        <label>2</label>
    </ligand>
</feature>
<dbReference type="InterPro" id="IPR005259">
    <property type="entry name" value="PriA"/>
</dbReference>
<gene>
    <name evidence="8" type="primary">priA</name>
    <name evidence="10" type="ORF">DI579_01905</name>
</gene>
<dbReference type="GO" id="GO:1990077">
    <property type="term" value="C:primosome complex"/>
    <property type="evidence" value="ECO:0007669"/>
    <property type="project" value="UniProtKB-UniRule"/>
</dbReference>
<dbReference type="GO" id="GO:0006302">
    <property type="term" value="P:double-strand break repair"/>
    <property type="evidence" value="ECO:0007669"/>
    <property type="project" value="InterPro"/>
</dbReference>
<name>A0A2W5IDS2_9ACTN</name>
<dbReference type="PANTHER" id="PTHR30580">
    <property type="entry name" value="PRIMOSOMAL PROTEIN N"/>
    <property type="match status" value="1"/>
</dbReference>
<sequence length="683" mass="74620">MAGSPHFASENPIARVLPLLDVPHLDRPFDYSVPTDLSDTAQPGVRVRVTFHGRQVDGYVLERCAQSDFPGKLTPIRKVTSPHPVFTGSYRELVEWTAHRYAGTIADVIRLAIPPRVARVDKEEIPATRVPDVLKSVDADLSCDLLAEESRAAWGRYRWGTSMVAALPRGGVRAAWQLLPHEDLAARACDLITVARAAGGSVLILVPDQYDLDPLYNDIVQRLGDTGIAALSAASGQAPRYRNWLYAFYGVVDVVIGTRGAAFTPLRNLHTVLMVDDGNDIYADLHAPYPHLRDVLAHRAESTGANFLAAGWSCSVAMSYRVEEGWAHYLQPEHSELKKELPRITAPGDSDKALERDPLARAARIPHTAFRAVKAALERNEPVLFQVPRRGYIPTLVCGNCREPARCRHCGGPLGLSRSTNAEGASIPVCRWCGTPEPRFTCQHCGSHTLRAATKGAGRTAEELGRAFPGFPVVLSYGDERKERIAAGPMIVVSTPGSEPVAPSGYGAVVLLDPWALTQRPDLSADEDTLRLWCNAVRLVRPFSQGGEAIIAGEPRHPLIQGLIRWDPVGVAERLCAERESALLPPSRHFIAIDGPFSAVKDFVSDVTAEVSVDTLGPIELPVFESLPASCADSGEEPLRMLLRDNGDNFDDILSEVRKISRYRSAKTKNIPVRIHVDPTRIG</sequence>
<dbReference type="GO" id="GO:0003677">
    <property type="term" value="F:DNA binding"/>
    <property type="evidence" value="ECO:0007669"/>
    <property type="project" value="UniProtKB-UniRule"/>
</dbReference>
<keyword evidence="2 8" id="KW-0235">DNA replication</keyword>
<dbReference type="Gene3D" id="3.40.1440.60">
    <property type="entry name" value="PriA, 3(prime) DNA-binding domain"/>
    <property type="match status" value="1"/>
</dbReference>
<comment type="similarity">
    <text evidence="8">Belongs to the helicase family. PriA subfamily.</text>
</comment>
<keyword evidence="6 8" id="KW-0067">ATP-binding</keyword>
<evidence type="ECO:0000256" key="3">
    <source>
        <dbReference type="ARBA" id="ARBA00022723"/>
    </source>
</evidence>
<comment type="function">
    <text evidence="8">Initiates the restart of stalled replication forks, which reloads the replicative helicase on sites other than the origin of replication. Recognizes and binds to abandoned replication forks and remodels them to uncover a helicase loading site. Promotes assembly of the primosome at these replication forks.</text>
</comment>
<evidence type="ECO:0000256" key="2">
    <source>
        <dbReference type="ARBA" id="ARBA00022705"/>
    </source>
</evidence>
<organism evidence="10 11">
    <name type="scientific">Lawsonella clevelandensis</name>
    <dbReference type="NCBI Taxonomy" id="1528099"/>
    <lineage>
        <taxon>Bacteria</taxon>
        <taxon>Bacillati</taxon>
        <taxon>Actinomycetota</taxon>
        <taxon>Actinomycetes</taxon>
        <taxon>Mycobacteriales</taxon>
        <taxon>Lawsonellaceae</taxon>
        <taxon>Lawsonella</taxon>
    </lineage>
</organism>
<feature type="binding site" evidence="8">
    <location>
        <position position="398"/>
    </location>
    <ligand>
        <name>Zn(2+)</name>
        <dbReference type="ChEBI" id="CHEBI:29105"/>
        <label>1</label>
    </ligand>
</feature>
<keyword evidence="4 8" id="KW-0547">Nucleotide-binding</keyword>
<dbReference type="Gene3D" id="3.40.50.300">
    <property type="entry name" value="P-loop containing nucleotide triphosphate hydrolases"/>
    <property type="match status" value="1"/>
</dbReference>
<evidence type="ECO:0000256" key="1">
    <source>
        <dbReference type="ARBA" id="ARBA00022515"/>
    </source>
</evidence>
<proteinExistence type="inferred from homology"/>
<evidence type="ECO:0000256" key="6">
    <source>
        <dbReference type="ARBA" id="ARBA00022840"/>
    </source>
</evidence>
<evidence type="ECO:0000256" key="7">
    <source>
        <dbReference type="ARBA" id="ARBA00023125"/>
    </source>
</evidence>
<dbReference type="GO" id="GO:0006269">
    <property type="term" value="P:DNA replication, synthesis of primer"/>
    <property type="evidence" value="ECO:0007669"/>
    <property type="project" value="UniProtKB-KW"/>
</dbReference>
<dbReference type="GO" id="GO:0008270">
    <property type="term" value="F:zinc ion binding"/>
    <property type="evidence" value="ECO:0007669"/>
    <property type="project" value="UniProtKB-UniRule"/>
</dbReference>
<evidence type="ECO:0000256" key="5">
    <source>
        <dbReference type="ARBA" id="ARBA00022833"/>
    </source>
</evidence>
<feature type="binding site" evidence="8">
    <location>
        <position position="445"/>
    </location>
    <ligand>
        <name>Zn(2+)</name>
        <dbReference type="ChEBI" id="CHEBI:29105"/>
        <label>1</label>
    </ligand>
</feature>
<dbReference type="GO" id="GO:0006310">
    <property type="term" value="P:DNA recombination"/>
    <property type="evidence" value="ECO:0007669"/>
    <property type="project" value="InterPro"/>
</dbReference>
<comment type="cofactor">
    <cofactor evidence="8">
        <name>Zn(2+)</name>
        <dbReference type="ChEBI" id="CHEBI:29105"/>
    </cofactor>
    <text evidence="8">Binds 2 zinc ions per subunit.</text>
</comment>
<evidence type="ECO:0000256" key="4">
    <source>
        <dbReference type="ARBA" id="ARBA00022741"/>
    </source>
</evidence>
<comment type="caution">
    <text evidence="10">The sequence shown here is derived from an EMBL/GenBank/DDBJ whole genome shotgun (WGS) entry which is preliminary data.</text>
</comment>
<dbReference type="HAMAP" id="MF_00983">
    <property type="entry name" value="PriA"/>
    <property type="match status" value="1"/>
</dbReference>
<feature type="binding site" evidence="8">
    <location>
        <position position="430"/>
    </location>
    <ligand>
        <name>Zn(2+)</name>
        <dbReference type="ChEBI" id="CHEBI:29105"/>
        <label>2</label>
    </ligand>
</feature>
<dbReference type="AlphaFoldDB" id="A0A2W5IDS2"/>
<dbReference type="InterPro" id="IPR041222">
    <property type="entry name" value="PriA_3primeBD"/>
</dbReference>
<keyword evidence="7 8" id="KW-0238">DNA-binding</keyword>
<dbReference type="PANTHER" id="PTHR30580:SF0">
    <property type="entry name" value="PRIMOSOMAL PROTEIN N"/>
    <property type="match status" value="1"/>
</dbReference>
<feature type="domain" description="Primosomal protein N' 3' DNA-binding" evidence="9">
    <location>
        <begin position="19"/>
        <end position="114"/>
    </location>
</feature>
<dbReference type="GO" id="GO:0043138">
    <property type="term" value="F:3'-5' DNA helicase activity"/>
    <property type="evidence" value="ECO:0007669"/>
    <property type="project" value="TreeGrafter"/>
</dbReference>
<keyword evidence="3 8" id="KW-0479">Metal-binding</keyword>
<feature type="binding site" evidence="8">
    <location>
        <position position="433"/>
    </location>
    <ligand>
        <name>Zn(2+)</name>
        <dbReference type="ChEBI" id="CHEBI:29105"/>
        <label>2</label>
    </ligand>
</feature>
<keyword evidence="1 8" id="KW-0639">Primosome</keyword>
<dbReference type="Pfam" id="PF17764">
    <property type="entry name" value="PriA_3primeBD"/>
    <property type="match status" value="1"/>
</dbReference>
<reference evidence="10 11" key="1">
    <citation type="submission" date="2017-08" db="EMBL/GenBank/DDBJ databases">
        <title>Infants hospitalized years apart are colonized by the same room-sourced microbial strains.</title>
        <authorList>
            <person name="Brooks B."/>
            <person name="Olm M.R."/>
            <person name="Firek B.A."/>
            <person name="Baker R."/>
            <person name="Thomas B.C."/>
            <person name="Morowitz M.J."/>
            <person name="Banfield J.F."/>
        </authorList>
    </citation>
    <scope>NUCLEOTIDE SEQUENCE [LARGE SCALE GENOMIC DNA]</scope>
    <source>
        <strain evidence="10">S2_006_000_R1_57</strain>
    </source>
</reference>
<evidence type="ECO:0000313" key="11">
    <source>
        <dbReference type="Proteomes" id="UP000248606"/>
    </source>
</evidence>
<comment type="caution">
    <text evidence="8">As this protein does not have any detectable helicase domains, it probably does not have helicase activity.</text>
</comment>
<feature type="binding site" evidence="8">
    <location>
        <position position="442"/>
    </location>
    <ligand>
        <name>Zn(2+)</name>
        <dbReference type="ChEBI" id="CHEBI:29105"/>
        <label>1</label>
    </ligand>
</feature>
<evidence type="ECO:0000313" key="10">
    <source>
        <dbReference type="EMBL" id="PZP89930.1"/>
    </source>
</evidence>
<evidence type="ECO:0000256" key="8">
    <source>
        <dbReference type="HAMAP-Rule" id="MF_00983"/>
    </source>
</evidence>
<dbReference type="EMBL" id="QFOZ01000001">
    <property type="protein sequence ID" value="PZP89930.1"/>
    <property type="molecule type" value="Genomic_DNA"/>
</dbReference>
<dbReference type="RefSeq" id="WP_290595276.1">
    <property type="nucleotide sequence ID" value="NZ_CAKZIO010000003.1"/>
</dbReference>
<accession>A0A2W5IDS2</accession>
<dbReference type="Proteomes" id="UP000248606">
    <property type="component" value="Unassembled WGS sequence"/>
</dbReference>
<feature type="binding site" evidence="8">
    <location>
        <position position="410"/>
    </location>
    <ligand>
        <name>Zn(2+)</name>
        <dbReference type="ChEBI" id="CHEBI:29105"/>
        <label>2</label>
    </ligand>
</feature>